<evidence type="ECO:0000256" key="1">
    <source>
        <dbReference type="ARBA" id="ARBA00010088"/>
    </source>
</evidence>
<dbReference type="Gene3D" id="3.40.50.1820">
    <property type="entry name" value="alpha/beta hydrolase"/>
    <property type="match status" value="1"/>
</dbReference>
<dbReference type="InterPro" id="IPR029058">
    <property type="entry name" value="AB_hydrolase_fold"/>
</dbReference>
<dbReference type="PRINTS" id="PR00793">
    <property type="entry name" value="PROAMNOPTASE"/>
</dbReference>
<dbReference type="Pfam" id="PF00561">
    <property type="entry name" value="Abhydrolase_1"/>
    <property type="match status" value="1"/>
</dbReference>
<dbReference type="Proteomes" id="UP000660668">
    <property type="component" value="Unassembled WGS sequence"/>
</dbReference>
<dbReference type="SUPFAM" id="SSF53474">
    <property type="entry name" value="alpha/beta-Hydrolases"/>
    <property type="match status" value="1"/>
</dbReference>
<evidence type="ECO:0000259" key="3">
    <source>
        <dbReference type="Pfam" id="PF00561"/>
    </source>
</evidence>
<dbReference type="InterPro" id="IPR002410">
    <property type="entry name" value="Peptidase_S33"/>
</dbReference>
<accession>A0A930VM74</accession>
<protein>
    <submittedName>
        <fullName evidence="4">Alpha/beta fold hydrolase</fullName>
    </submittedName>
</protein>
<proteinExistence type="inferred from homology"/>
<dbReference type="GO" id="GO:0006508">
    <property type="term" value="P:proteolysis"/>
    <property type="evidence" value="ECO:0007669"/>
    <property type="project" value="InterPro"/>
</dbReference>
<dbReference type="PANTHER" id="PTHR43248">
    <property type="entry name" value="2-SUCCINYL-6-HYDROXY-2,4-CYCLOHEXADIENE-1-CARBOXYLATE SYNTHASE"/>
    <property type="match status" value="1"/>
</dbReference>
<comment type="similarity">
    <text evidence="1">Belongs to the peptidase S33 family.</text>
</comment>
<dbReference type="AlphaFoldDB" id="A0A930VM74"/>
<evidence type="ECO:0000256" key="2">
    <source>
        <dbReference type="ARBA" id="ARBA00022801"/>
    </source>
</evidence>
<dbReference type="PANTHER" id="PTHR43248:SF2">
    <property type="entry name" value="PROLYL AMINOPEPTIDASE"/>
    <property type="match status" value="1"/>
</dbReference>
<reference evidence="4" key="1">
    <citation type="submission" date="2020-11" db="EMBL/GenBank/DDBJ databases">
        <title>Nocardioides cynanchi sp. nov., isolated from soil of rhizosphere of Cynanchum wilfordii.</title>
        <authorList>
            <person name="Lee J.-S."/>
            <person name="Suh M.K."/>
            <person name="Kim J.-S."/>
        </authorList>
    </citation>
    <scope>NUCLEOTIDE SEQUENCE</scope>
    <source>
        <strain evidence="4">KCTC 19276</strain>
    </source>
</reference>
<organism evidence="4 5">
    <name type="scientific">Nocardioides agariphilus</name>
    <dbReference type="NCBI Taxonomy" id="433664"/>
    <lineage>
        <taxon>Bacteria</taxon>
        <taxon>Bacillati</taxon>
        <taxon>Actinomycetota</taxon>
        <taxon>Actinomycetes</taxon>
        <taxon>Propionibacteriales</taxon>
        <taxon>Nocardioidaceae</taxon>
        <taxon>Nocardioides</taxon>
    </lineage>
</organism>
<dbReference type="RefSeq" id="WP_194698226.1">
    <property type="nucleotide sequence ID" value="NZ_JADKPO010000038.1"/>
</dbReference>
<keyword evidence="2 4" id="KW-0378">Hydrolase</keyword>
<dbReference type="GO" id="GO:0004177">
    <property type="term" value="F:aminopeptidase activity"/>
    <property type="evidence" value="ECO:0007669"/>
    <property type="project" value="UniProtKB-EC"/>
</dbReference>
<dbReference type="InterPro" id="IPR000073">
    <property type="entry name" value="AB_hydrolase_1"/>
</dbReference>
<name>A0A930VM74_9ACTN</name>
<gene>
    <name evidence="4" type="ORF">ISU10_20085</name>
</gene>
<evidence type="ECO:0000313" key="4">
    <source>
        <dbReference type="EMBL" id="MBF4770079.1"/>
    </source>
</evidence>
<dbReference type="EMBL" id="JADKPO010000038">
    <property type="protein sequence ID" value="MBF4770079.1"/>
    <property type="molecule type" value="Genomic_DNA"/>
</dbReference>
<feature type="domain" description="AB hydrolase-1" evidence="3">
    <location>
        <begin position="49"/>
        <end position="200"/>
    </location>
</feature>
<dbReference type="InterPro" id="IPR051601">
    <property type="entry name" value="Serine_prot/Carboxylest_S33"/>
</dbReference>
<keyword evidence="5" id="KW-1185">Reference proteome</keyword>
<sequence>MAPTRIPGLVLTDHVVDVPLDHAHPEDGRTIEVFAREVVATGKEGDDLPWMVFLQGGPGGKSPRPSSGGGGWLSHATKTHRVLLLDQRGTGRSTPLTRLRVRGWSDEEIAAYLRLHRADSIVRDAEVLRDRLAGGQKWSTVAQSYGGWVTMTYLSTAPQALEACYVFGGLPGLTATADDVYARTYPRVAAKNAEYHRRFPEDVARVRRIADHLREHHVELPGGDRLTARRLRLLGGSFGMADGYDRLHWLFDEAWHGAELSDLFLAGVEFVTGHVEGPLFALQEYIYGQPGSGASAWAAERAMAKRPEFAEDHEPLLFTGEMFFSWMFEEIRALRPFRGAADLLASAEDWGPLYDVDRLARNDVPVLAIVYFDDMYVDSGLQLDTASRVGNVRTWVTNEYEHDGLRVDGARILERLMEMRAGRV</sequence>
<evidence type="ECO:0000313" key="5">
    <source>
        <dbReference type="Proteomes" id="UP000660668"/>
    </source>
</evidence>
<comment type="caution">
    <text evidence="4">The sequence shown here is derived from an EMBL/GenBank/DDBJ whole genome shotgun (WGS) entry which is preliminary data.</text>
</comment>